<comment type="subcellular location">
    <subcellularLocation>
        <location evidence="1">Secreted</location>
    </subcellularLocation>
</comment>
<gene>
    <name evidence="7" type="ORF">FNYG_09011</name>
</gene>
<dbReference type="GO" id="GO:0016787">
    <property type="term" value="F:hydrolase activity"/>
    <property type="evidence" value="ECO:0007669"/>
    <property type="project" value="UniProtKB-KW"/>
</dbReference>
<accession>A0A2K0W5U4</accession>
<dbReference type="Pfam" id="PF24708">
    <property type="entry name" value="Lip_C"/>
    <property type="match status" value="1"/>
</dbReference>
<name>A0A2K0W5U4_GIBNY</name>
<evidence type="ECO:0000256" key="3">
    <source>
        <dbReference type="ARBA" id="ARBA00022729"/>
    </source>
</evidence>
<dbReference type="InterPro" id="IPR056304">
    <property type="entry name" value="Lip-like_C"/>
</dbReference>
<evidence type="ECO:0000259" key="6">
    <source>
        <dbReference type="Pfam" id="PF24708"/>
    </source>
</evidence>
<dbReference type="STRING" id="42673.A0A2K0W5U4"/>
<dbReference type="PANTHER" id="PTHR34043">
    <property type="entry name" value="ALPHA/BETA-HYDROLASES SUPERFAMILY PROTEIN"/>
    <property type="match status" value="1"/>
</dbReference>
<protein>
    <recommendedName>
        <fullName evidence="6">Lipase-like C-terminal domain-containing protein</fullName>
    </recommendedName>
</protein>
<dbReference type="GO" id="GO:0006629">
    <property type="term" value="P:lipid metabolic process"/>
    <property type="evidence" value="ECO:0007669"/>
    <property type="project" value="UniProtKB-KW"/>
</dbReference>
<dbReference type="OrthoDB" id="206848at2759"/>
<evidence type="ECO:0000313" key="8">
    <source>
        <dbReference type="Proteomes" id="UP000236664"/>
    </source>
</evidence>
<evidence type="ECO:0000256" key="5">
    <source>
        <dbReference type="ARBA" id="ARBA00023098"/>
    </source>
</evidence>
<evidence type="ECO:0000256" key="2">
    <source>
        <dbReference type="ARBA" id="ARBA00022525"/>
    </source>
</evidence>
<dbReference type="PANTHER" id="PTHR34043:SF3">
    <property type="entry name" value="ALPHA_BETA-HYDROLASES SUPERFAMILY PROTEIN"/>
    <property type="match status" value="1"/>
</dbReference>
<dbReference type="SUPFAM" id="SSF53474">
    <property type="entry name" value="alpha/beta-Hydrolases"/>
    <property type="match status" value="1"/>
</dbReference>
<comment type="caution">
    <text evidence="7">The sequence shown here is derived from an EMBL/GenBank/DDBJ whole genome shotgun (WGS) entry which is preliminary data.</text>
</comment>
<dbReference type="Gene3D" id="3.40.50.1820">
    <property type="entry name" value="alpha/beta hydrolase"/>
    <property type="match status" value="1"/>
</dbReference>
<dbReference type="InterPro" id="IPR029058">
    <property type="entry name" value="AB_hydrolase_fold"/>
</dbReference>
<dbReference type="GO" id="GO:0005576">
    <property type="term" value="C:extracellular region"/>
    <property type="evidence" value="ECO:0007669"/>
    <property type="project" value="UniProtKB-SubCell"/>
</dbReference>
<proteinExistence type="predicted"/>
<evidence type="ECO:0000313" key="7">
    <source>
        <dbReference type="EMBL" id="PNP77647.1"/>
    </source>
</evidence>
<keyword evidence="8" id="KW-1185">Reference proteome</keyword>
<reference evidence="7 8" key="1">
    <citation type="submission" date="2017-06" db="EMBL/GenBank/DDBJ databases">
        <title>Genome of Fusarium nygamai isolate CS10214.</title>
        <authorList>
            <person name="Gardiner D.M."/>
            <person name="Obanor F."/>
            <person name="Kazan K."/>
        </authorList>
    </citation>
    <scope>NUCLEOTIDE SEQUENCE [LARGE SCALE GENOMIC DNA]</scope>
    <source>
        <strain evidence="7 8">CS10214</strain>
    </source>
</reference>
<keyword evidence="4" id="KW-0378">Hydrolase</keyword>
<keyword evidence="5" id="KW-0443">Lipid metabolism</keyword>
<feature type="domain" description="Lipase-like C-terminal" evidence="6">
    <location>
        <begin position="153"/>
        <end position="300"/>
    </location>
</feature>
<sequence>MAPNLDDPDGLVNLRNLTQEVERIAPDDKSVPIVLVPGFLGWGAPLFGTVNYFGGVIDIPKILVDRGYTVIIASVSPISSNWERACELYRQLTFGQFSTVNLATGSIDEVHDVDIDYGTYFNADPARAPEQTSTTGRRRAILFSNSPAFNNWRWDQDHKVHFICHSQGGNTVRYLISLMAQGAGNLHPTYFGETERGNWTISITTLGTPHRGTTIINALESFLSRSMQQAVGLVARLFATISFNSPEKRAYDLQLDHWGIRRNSGETFQDMLIRIESDNGPVWKWLNSDNNGLHDNSIAGIHNPPLNIIKTSEHIYYFSLSFHATDPFPEVWPAWGRDAAGSFPTKIEDFVRLAIGRIPILEGLVDLIIKAFESLGWTFIIASTSFRSFVEWVTQAVITRVIKELGYNLVLPNPGSYIPRKDVIPILLPSVYAMGSQELTDTQRNILGPNLGDWYQNDGVVNTESMMGPEGYVKKISELTDFDFSAAETRGFYWHLGVNDQMDHLDQIGVYIEQGTGDLMQEMYLNIANLITRLPVGG</sequence>
<evidence type="ECO:0000256" key="1">
    <source>
        <dbReference type="ARBA" id="ARBA00004613"/>
    </source>
</evidence>
<evidence type="ECO:0000256" key="4">
    <source>
        <dbReference type="ARBA" id="ARBA00022801"/>
    </source>
</evidence>
<dbReference type="EMBL" id="MTQA01000125">
    <property type="protein sequence ID" value="PNP77647.1"/>
    <property type="molecule type" value="Genomic_DNA"/>
</dbReference>
<dbReference type="Proteomes" id="UP000236664">
    <property type="component" value="Unassembled WGS sequence"/>
</dbReference>
<keyword evidence="3" id="KW-0732">Signal</keyword>
<organism evidence="7 8">
    <name type="scientific">Gibberella nygamai</name>
    <name type="common">Bean root rot disease fungus</name>
    <name type="synonym">Fusarium nygamai</name>
    <dbReference type="NCBI Taxonomy" id="42673"/>
    <lineage>
        <taxon>Eukaryota</taxon>
        <taxon>Fungi</taxon>
        <taxon>Dikarya</taxon>
        <taxon>Ascomycota</taxon>
        <taxon>Pezizomycotina</taxon>
        <taxon>Sordariomycetes</taxon>
        <taxon>Hypocreomycetidae</taxon>
        <taxon>Hypocreales</taxon>
        <taxon>Nectriaceae</taxon>
        <taxon>Fusarium</taxon>
        <taxon>Fusarium fujikuroi species complex</taxon>
    </lineage>
</organism>
<dbReference type="AlphaFoldDB" id="A0A2K0W5U4"/>
<keyword evidence="2" id="KW-0964">Secreted</keyword>